<dbReference type="InterPro" id="IPR011249">
    <property type="entry name" value="Metalloenz_LuxS/M16"/>
</dbReference>
<dbReference type="PANTHER" id="PTHR11851">
    <property type="entry name" value="METALLOPROTEASE"/>
    <property type="match status" value="1"/>
</dbReference>
<dbReference type="STRING" id="1122172.GCA_000373045_01181"/>
<dbReference type="RefSeq" id="WP_018450808.1">
    <property type="nucleotide sequence ID" value="NZ_AP019827.1"/>
</dbReference>
<evidence type="ECO:0000259" key="4">
    <source>
        <dbReference type="Pfam" id="PF05193"/>
    </source>
</evidence>
<dbReference type="Pfam" id="PF05193">
    <property type="entry name" value="Peptidase_M16_C"/>
    <property type="match status" value="1"/>
</dbReference>
<keyword evidence="6" id="KW-1185">Reference proteome</keyword>
<dbReference type="InterPro" id="IPR011765">
    <property type="entry name" value="Pept_M16_N"/>
</dbReference>
<evidence type="ECO:0000313" key="5">
    <source>
        <dbReference type="EMBL" id="BBM40224.1"/>
    </source>
</evidence>
<name>A0A510JLT4_9FUSO</name>
<reference evidence="5 6" key="1">
    <citation type="submission" date="2019-07" db="EMBL/GenBank/DDBJ databases">
        <title>Complete Genome Sequence of Leptotrichia shahii Strain JCM 16776.</title>
        <authorList>
            <person name="Watanabe S."/>
            <person name="Cui L."/>
        </authorList>
    </citation>
    <scope>NUCLEOTIDE SEQUENCE [LARGE SCALE GENOMIC DNA]</scope>
    <source>
        <strain evidence="5 6">JCM16776</strain>
    </source>
</reference>
<feature type="domain" description="Peptidase M16 C-terminal" evidence="4">
    <location>
        <begin position="165"/>
        <end position="338"/>
    </location>
</feature>
<evidence type="ECO:0000259" key="3">
    <source>
        <dbReference type="Pfam" id="PF00675"/>
    </source>
</evidence>
<dbReference type="SUPFAM" id="SSF63411">
    <property type="entry name" value="LuxS/MPP-like metallohydrolase"/>
    <property type="match status" value="2"/>
</dbReference>
<dbReference type="PROSITE" id="PS00143">
    <property type="entry name" value="INSULINASE"/>
    <property type="match status" value="1"/>
</dbReference>
<dbReference type="Pfam" id="PF00675">
    <property type="entry name" value="Peptidase_M16"/>
    <property type="match status" value="1"/>
</dbReference>
<gene>
    <name evidence="5" type="ORF">JCM16776_0438</name>
</gene>
<sequence>MIEKVKTNTGIEIIFDKLKSISTCSVGVFVKTGSRDESDTEEGISHVLEHMVFKGTPTRNYFEISDEIDYLGANVNAHTTKEETVFYINALTQFLGKSVDILFDIVTNSTINEKELEKEKDVIVEEIKMYKDSPDDLVFEMNYADSINGQYGKPIIGTEASVKGFKAEEIKKYYRERYTKDNILIVVSGNFDKDEIIQKVDEYFGKLNDKKVNRRERIDFSFNSGKKVVSKDINQVNICITHQSVDHNSKNKIYTDILSSIIGGSMSSRLFQEIREKNGLAYSVYTYNQYYLSGGLTSTYIGTNLENYEKAIEITLSEFRKMRENGVTEDELQKAKNKYMSRIAFAMENPRSRMIILGNYYIRKNEILDAEKIKNEINAVKLIDVNNFAKTGYLTENITVLGNIENSSKE</sequence>
<organism evidence="5 6">
    <name type="scientific">Leptotrichia shahii</name>
    <dbReference type="NCBI Taxonomy" id="157691"/>
    <lineage>
        <taxon>Bacteria</taxon>
        <taxon>Fusobacteriati</taxon>
        <taxon>Fusobacteriota</taxon>
        <taxon>Fusobacteriia</taxon>
        <taxon>Fusobacteriales</taxon>
        <taxon>Leptotrichiaceae</taxon>
        <taxon>Leptotrichia</taxon>
    </lineage>
</organism>
<evidence type="ECO:0000256" key="2">
    <source>
        <dbReference type="RuleBase" id="RU004447"/>
    </source>
</evidence>
<dbReference type="AlphaFoldDB" id="A0A510JLT4"/>
<dbReference type="GO" id="GO:0004222">
    <property type="term" value="F:metalloendopeptidase activity"/>
    <property type="evidence" value="ECO:0007669"/>
    <property type="project" value="InterPro"/>
</dbReference>
<dbReference type="PANTHER" id="PTHR11851:SF49">
    <property type="entry name" value="MITOCHONDRIAL-PROCESSING PEPTIDASE SUBUNIT ALPHA"/>
    <property type="match status" value="1"/>
</dbReference>
<feature type="domain" description="Peptidase M16 N-terminal" evidence="3">
    <location>
        <begin position="20"/>
        <end position="158"/>
    </location>
</feature>
<dbReference type="InterPro" id="IPR050361">
    <property type="entry name" value="MPP/UQCRC_Complex"/>
</dbReference>
<dbReference type="GO" id="GO:0046872">
    <property type="term" value="F:metal ion binding"/>
    <property type="evidence" value="ECO:0007669"/>
    <property type="project" value="InterPro"/>
</dbReference>
<dbReference type="Proteomes" id="UP000322617">
    <property type="component" value="Chromosome"/>
</dbReference>
<accession>A0A510JLT4</accession>
<evidence type="ECO:0000313" key="6">
    <source>
        <dbReference type="Proteomes" id="UP000322617"/>
    </source>
</evidence>
<comment type="similarity">
    <text evidence="1 2">Belongs to the peptidase M16 family.</text>
</comment>
<dbReference type="GO" id="GO:0006508">
    <property type="term" value="P:proteolysis"/>
    <property type="evidence" value="ECO:0007669"/>
    <property type="project" value="InterPro"/>
</dbReference>
<protein>
    <submittedName>
        <fullName evidence="5">Peptidase M16 domain-containing protein</fullName>
    </submittedName>
</protein>
<dbReference type="InterPro" id="IPR007863">
    <property type="entry name" value="Peptidase_M16_C"/>
</dbReference>
<dbReference type="EMBL" id="AP019827">
    <property type="protein sequence ID" value="BBM40224.1"/>
    <property type="molecule type" value="Genomic_DNA"/>
</dbReference>
<dbReference type="Gene3D" id="3.30.830.10">
    <property type="entry name" value="Metalloenzyme, LuxS/M16 peptidase-like"/>
    <property type="match status" value="2"/>
</dbReference>
<dbReference type="KEGG" id="lsz:JCM16776_0438"/>
<proteinExistence type="inferred from homology"/>
<dbReference type="OrthoDB" id="9811314at2"/>
<dbReference type="InterPro" id="IPR001431">
    <property type="entry name" value="Pept_M16_Zn_BS"/>
</dbReference>
<evidence type="ECO:0000256" key="1">
    <source>
        <dbReference type="ARBA" id="ARBA00007261"/>
    </source>
</evidence>